<accession>A0A318TMN2</accession>
<dbReference type="OrthoDB" id="9810174at2"/>
<dbReference type="RefSeq" id="WP_110780631.1">
    <property type="nucleotide sequence ID" value="NZ_QJTI01000008.1"/>
</dbReference>
<dbReference type="Gene3D" id="3.90.1340.10">
    <property type="entry name" value="Phage tail collar domain"/>
    <property type="match status" value="1"/>
</dbReference>
<proteinExistence type="predicted"/>
<evidence type="ECO:0000259" key="1">
    <source>
        <dbReference type="Pfam" id="PF07484"/>
    </source>
</evidence>
<sequence length="177" mass="18357">MSDCFIGEIRLFGFPRIPNGWAVCDGSTLPIRGNEALYSLIGISYGGDGINNFKLPDLRGRVPIAQGTGPGLSARTIAQQGGEEAHTLTENELPAHSHPLIASTAPATTATPGDNVQLATASPATAKLFAPQASITGYMVMAPSVLPSGGSQPHPNMMPSQAGNYCIALTGIYPDRP</sequence>
<evidence type="ECO:0000313" key="2">
    <source>
        <dbReference type="EMBL" id="PYF03115.1"/>
    </source>
</evidence>
<gene>
    <name evidence="2" type="ORF">BJ122_10840</name>
</gene>
<organism evidence="2 3">
    <name type="scientific">Rhodopseudomonas faecalis</name>
    <dbReference type="NCBI Taxonomy" id="99655"/>
    <lineage>
        <taxon>Bacteria</taxon>
        <taxon>Pseudomonadati</taxon>
        <taxon>Pseudomonadota</taxon>
        <taxon>Alphaproteobacteria</taxon>
        <taxon>Hyphomicrobiales</taxon>
        <taxon>Nitrobacteraceae</taxon>
        <taxon>Rhodopseudomonas</taxon>
    </lineage>
</organism>
<dbReference type="EMBL" id="QJTI01000008">
    <property type="protein sequence ID" value="PYF03115.1"/>
    <property type="molecule type" value="Genomic_DNA"/>
</dbReference>
<reference evidence="2 3" key="1">
    <citation type="submission" date="2018-06" db="EMBL/GenBank/DDBJ databases">
        <title>Genomic Encyclopedia of Archaeal and Bacterial Type Strains, Phase II (KMG-II): from individual species to whole genera.</title>
        <authorList>
            <person name="Goeker M."/>
        </authorList>
    </citation>
    <scope>NUCLEOTIDE SEQUENCE [LARGE SCALE GENOMIC DNA]</scope>
    <source>
        <strain evidence="2 3">JCM 11668</strain>
    </source>
</reference>
<dbReference type="Pfam" id="PF07484">
    <property type="entry name" value="Collar"/>
    <property type="match status" value="1"/>
</dbReference>
<feature type="domain" description="Phage tail collar" evidence="1">
    <location>
        <begin position="7"/>
        <end position="63"/>
    </location>
</feature>
<dbReference type="Proteomes" id="UP000248148">
    <property type="component" value="Unassembled WGS sequence"/>
</dbReference>
<evidence type="ECO:0000313" key="3">
    <source>
        <dbReference type="Proteomes" id="UP000248148"/>
    </source>
</evidence>
<dbReference type="InterPro" id="IPR037053">
    <property type="entry name" value="Phage_tail_collar_dom_sf"/>
</dbReference>
<dbReference type="SUPFAM" id="SSF88874">
    <property type="entry name" value="Receptor-binding domain of short tail fibre protein gp12"/>
    <property type="match status" value="1"/>
</dbReference>
<comment type="caution">
    <text evidence="2">The sequence shown here is derived from an EMBL/GenBank/DDBJ whole genome shotgun (WGS) entry which is preliminary data.</text>
</comment>
<name>A0A318TMN2_9BRAD</name>
<dbReference type="AlphaFoldDB" id="A0A318TMN2"/>
<protein>
    <submittedName>
        <fullName evidence="2">Microcystin-dependent protein</fullName>
    </submittedName>
</protein>
<keyword evidence="3" id="KW-1185">Reference proteome</keyword>
<dbReference type="InterPro" id="IPR011083">
    <property type="entry name" value="Phage_tail_collar_dom"/>
</dbReference>